<keyword evidence="3" id="KW-1185">Reference proteome</keyword>
<evidence type="ECO:0000313" key="3">
    <source>
        <dbReference type="Proteomes" id="UP000095463"/>
    </source>
</evidence>
<protein>
    <recommendedName>
        <fullName evidence="1">Bacterial bifunctional deaminase-reductase C-terminal domain-containing protein</fullName>
    </recommendedName>
</protein>
<sequence>MPLRGKQEVDAVEGATVVGRRTYDVAGGWGGKPPGHGPYFVMTHHSPPEDEISSAFTFVTDGIESAVRQAVAASKSGHVDLMGANVIQQGLRAGLVDEIVIQVIPVLLGEGIRLFDRLGPQHITLDRTRVEAGPAGVTHLF</sequence>
<organism evidence="2 3">
    <name type="scientific">Devosia insulae DS-56</name>
    <dbReference type="NCBI Taxonomy" id="1116389"/>
    <lineage>
        <taxon>Bacteria</taxon>
        <taxon>Pseudomonadati</taxon>
        <taxon>Pseudomonadota</taxon>
        <taxon>Alphaproteobacteria</taxon>
        <taxon>Hyphomicrobiales</taxon>
        <taxon>Devosiaceae</taxon>
        <taxon>Devosia</taxon>
    </lineage>
</organism>
<accession>A0A1E5XRN8</accession>
<evidence type="ECO:0000313" key="2">
    <source>
        <dbReference type="EMBL" id="OEO31235.1"/>
    </source>
</evidence>
<gene>
    <name evidence="2" type="ORF">VW23_017260</name>
</gene>
<proteinExistence type="predicted"/>
<dbReference type="SUPFAM" id="SSF53597">
    <property type="entry name" value="Dihydrofolate reductase-like"/>
    <property type="match status" value="1"/>
</dbReference>
<dbReference type="InterPro" id="IPR024072">
    <property type="entry name" value="DHFR-like_dom_sf"/>
</dbReference>
<feature type="domain" description="Bacterial bifunctional deaminase-reductase C-terminal" evidence="1">
    <location>
        <begin position="83"/>
        <end position="137"/>
    </location>
</feature>
<dbReference type="EMBL" id="LAJE02000165">
    <property type="protein sequence ID" value="OEO31235.1"/>
    <property type="molecule type" value="Genomic_DNA"/>
</dbReference>
<dbReference type="Proteomes" id="UP000095463">
    <property type="component" value="Unassembled WGS sequence"/>
</dbReference>
<comment type="caution">
    <text evidence="2">The sequence shown here is derived from an EMBL/GenBank/DDBJ whole genome shotgun (WGS) entry which is preliminary data.</text>
</comment>
<evidence type="ECO:0000259" key="1">
    <source>
        <dbReference type="Pfam" id="PF01872"/>
    </source>
</evidence>
<dbReference type="InterPro" id="IPR002734">
    <property type="entry name" value="RibDG_C"/>
</dbReference>
<dbReference type="AlphaFoldDB" id="A0A1E5XRN8"/>
<dbReference type="Gene3D" id="3.40.430.10">
    <property type="entry name" value="Dihydrofolate Reductase, subunit A"/>
    <property type="match status" value="1"/>
</dbReference>
<dbReference type="GO" id="GO:0009231">
    <property type="term" value="P:riboflavin biosynthetic process"/>
    <property type="evidence" value="ECO:0007669"/>
    <property type="project" value="InterPro"/>
</dbReference>
<name>A0A1E5XRN8_9HYPH</name>
<reference evidence="2 3" key="1">
    <citation type="journal article" date="2015" name="Genome Announc.">
        <title>Genome Assemblies of Three Soil-Associated Devosia species: D. insulae, D. limi, and D. soli.</title>
        <authorList>
            <person name="Hassan Y.I."/>
            <person name="Lepp D."/>
            <person name="Zhou T."/>
        </authorList>
    </citation>
    <scope>NUCLEOTIDE SEQUENCE [LARGE SCALE GENOMIC DNA]</scope>
    <source>
        <strain evidence="2 3">DS-56</strain>
    </source>
</reference>
<dbReference type="Pfam" id="PF01872">
    <property type="entry name" value="RibD_C"/>
    <property type="match status" value="1"/>
</dbReference>
<dbReference type="GO" id="GO:0008703">
    <property type="term" value="F:5-amino-6-(5-phosphoribosylamino)uracil reductase activity"/>
    <property type="evidence" value="ECO:0007669"/>
    <property type="project" value="InterPro"/>
</dbReference>
<dbReference type="RefSeq" id="WP_069909573.1">
    <property type="nucleotide sequence ID" value="NZ_LAJE02000165.1"/>
</dbReference>